<dbReference type="Gene3D" id="3.40.309.10">
    <property type="entry name" value="Aldehyde Dehydrogenase, Chain A, domain 2"/>
    <property type="match status" value="1"/>
</dbReference>
<dbReference type="InterPro" id="IPR016161">
    <property type="entry name" value="Ald_DH/histidinol_DH"/>
</dbReference>
<gene>
    <name evidence="5" type="ORF">DLM65_11115</name>
    <name evidence="4" type="ORF">JF886_05035</name>
</gene>
<reference evidence="4 7" key="3">
    <citation type="submission" date="2020-10" db="EMBL/GenBank/DDBJ databases">
        <title>Ca. Dormibacterota MAGs.</title>
        <authorList>
            <person name="Montgomery K."/>
        </authorList>
    </citation>
    <scope>NUCLEOTIDE SEQUENCE [LARGE SCALE GENOMIC DNA]</scope>
    <source>
        <strain evidence="4">SC8812_S17_18</strain>
    </source>
</reference>
<sequence>MTTEIHAPATADAPPRDSRTDVDADLAMLAQHDDQWARLPVSAKIEFLRGLARKTAAQAQRWVRAACRAKGLDPESALAGEEWSSGPWAFLCGVNRLAETLSDIARSGAPRMRRGSVHTRPDGQVVVDVFPQSGWDRLLLSGVSAQVWMQRGVTEENLSDTMAVFYRQSDPSGAVTLVLGAGNIASIPPLDVLYKLYAEGRVCLLKMNPVNDYLGPVFEEIFADLVRAGFVRFAYGGAEIGEYLTTHRDVDEIHITGSSRTHDAIVFGGGEEGRARKASGQPASTKRMTSELGNVSPTIVVPGPWSDRDLTFQAEHIATQKLHNSGFNCIASQVLITHDGWDQADALLHRVATVMSTATRRPAYYPGADQRQRDMTASHQRATTLGGDAAAPTTLITGLDSADESESCFRDEAFGPVLTATTLDGANVDDFLERAVDFCNDRLWGTLGANIIIHPSTARRHAAALDRAIARLRYGCIGVNAWTGVGFLLAQVSWGAFPGHTRDDIQSGIGVVHNSMLFDRPEKSVVWAPFRPYPRSVVHGHPTLLPKPPWFVSHRQAHRVVERLTLFEADHSARYVPGIFLAALRG</sequence>
<dbReference type="InterPro" id="IPR016162">
    <property type="entry name" value="Ald_DH_N"/>
</dbReference>
<evidence type="ECO:0000256" key="2">
    <source>
        <dbReference type="SAM" id="MobiDB-lite"/>
    </source>
</evidence>
<evidence type="ECO:0000259" key="3">
    <source>
        <dbReference type="Pfam" id="PF00171"/>
    </source>
</evidence>
<dbReference type="PANTHER" id="PTHR11699">
    <property type="entry name" value="ALDEHYDE DEHYDROGENASE-RELATED"/>
    <property type="match status" value="1"/>
</dbReference>
<accession>A0A2W6A702</accession>
<keyword evidence="1" id="KW-0560">Oxidoreductase</keyword>
<accession>A0A934JWB4</accession>
<protein>
    <submittedName>
        <fullName evidence="5">Aldehyde dehydrogenase</fullName>
    </submittedName>
</protein>
<dbReference type="AlphaFoldDB" id="A0A2W6A702"/>
<feature type="domain" description="Aldehyde dehydrogenase" evidence="3">
    <location>
        <begin position="191"/>
        <end position="483"/>
    </location>
</feature>
<reference evidence="5" key="2">
    <citation type="submission" date="2018-05" db="EMBL/GenBank/DDBJ databases">
        <authorList>
            <person name="Ferrari B."/>
        </authorList>
    </citation>
    <scope>NUCLEOTIDE SEQUENCE</scope>
    <source>
        <strain evidence="5">RRmetagenome_bin12</strain>
    </source>
</reference>
<dbReference type="InterPro" id="IPR016163">
    <property type="entry name" value="Ald_DH_C"/>
</dbReference>
<dbReference type="Proteomes" id="UP000248724">
    <property type="component" value="Unassembled WGS sequence"/>
</dbReference>
<dbReference type="GO" id="GO:0016620">
    <property type="term" value="F:oxidoreductase activity, acting on the aldehyde or oxo group of donors, NAD or NADP as acceptor"/>
    <property type="evidence" value="ECO:0007669"/>
    <property type="project" value="InterPro"/>
</dbReference>
<evidence type="ECO:0000256" key="1">
    <source>
        <dbReference type="ARBA" id="ARBA00023002"/>
    </source>
</evidence>
<proteinExistence type="predicted"/>
<dbReference type="InterPro" id="IPR015590">
    <property type="entry name" value="Aldehyde_DH_dom"/>
</dbReference>
<evidence type="ECO:0000313" key="5">
    <source>
        <dbReference type="EMBL" id="PZR79304.1"/>
    </source>
</evidence>
<organism evidence="5 6">
    <name type="scientific">Candidatus Aeolococcus gillhamiae</name>
    <dbReference type="NCBI Taxonomy" id="3127015"/>
    <lineage>
        <taxon>Bacteria</taxon>
        <taxon>Bacillati</taxon>
        <taxon>Candidatus Dormiibacterota</taxon>
        <taxon>Candidatus Dormibacteria</taxon>
        <taxon>Candidatus Aeolococcales</taxon>
        <taxon>Candidatus Aeolococcaceae</taxon>
        <taxon>Candidatus Aeolococcus</taxon>
    </lineage>
</organism>
<dbReference type="Proteomes" id="UP000606991">
    <property type="component" value="Unassembled WGS sequence"/>
</dbReference>
<comment type="caution">
    <text evidence="5">The sequence shown here is derived from an EMBL/GenBank/DDBJ whole genome shotgun (WGS) entry which is preliminary data.</text>
</comment>
<dbReference type="Gene3D" id="3.40.605.10">
    <property type="entry name" value="Aldehyde Dehydrogenase, Chain A, domain 1"/>
    <property type="match status" value="1"/>
</dbReference>
<dbReference type="EMBL" id="QHBU01000212">
    <property type="protein sequence ID" value="PZR79304.1"/>
    <property type="molecule type" value="Genomic_DNA"/>
</dbReference>
<reference evidence="5 6" key="1">
    <citation type="journal article" date="2017" name="Nature">
        <title>Atmospheric trace gases support primary production in Antarctic desert surface soil.</title>
        <authorList>
            <person name="Ji M."/>
            <person name="Greening C."/>
            <person name="Vanwonterghem I."/>
            <person name="Carere C.R."/>
            <person name="Bay S.K."/>
            <person name="Steen J.A."/>
            <person name="Montgomery K."/>
            <person name="Lines T."/>
            <person name="Beardall J."/>
            <person name="van Dorst J."/>
            <person name="Snape I."/>
            <person name="Stott M.B."/>
            <person name="Hugenholtz P."/>
            <person name="Ferrari B.C."/>
        </authorList>
    </citation>
    <scope>NUCLEOTIDE SEQUENCE [LARGE SCALE GENOMIC DNA]</scope>
    <source>
        <strain evidence="5">RRmetagenome_bin12</strain>
    </source>
</reference>
<name>A0A2W6A702_9BACT</name>
<dbReference type="SUPFAM" id="SSF53720">
    <property type="entry name" value="ALDH-like"/>
    <property type="match status" value="1"/>
</dbReference>
<dbReference type="Pfam" id="PF00171">
    <property type="entry name" value="Aldedh"/>
    <property type="match status" value="1"/>
</dbReference>
<dbReference type="RefSeq" id="WP_337310224.1">
    <property type="nucleotide sequence ID" value="NZ_JAEKNS010000058.1"/>
</dbReference>
<feature type="region of interest" description="Disordered" evidence="2">
    <location>
        <begin position="1"/>
        <end position="20"/>
    </location>
</feature>
<evidence type="ECO:0000313" key="7">
    <source>
        <dbReference type="Proteomes" id="UP000606991"/>
    </source>
</evidence>
<evidence type="ECO:0000313" key="6">
    <source>
        <dbReference type="Proteomes" id="UP000248724"/>
    </source>
</evidence>
<dbReference type="EMBL" id="JAEKNS010000058">
    <property type="protein sequence ID" value="MBJ7594220.1"/>
    <property type="molecule type" value="Genomic_DNA"/>
</dbReference>
<evidence type="ECO:0000313" key="4">
    <source>
        <dbReference type="EMBL" id="MBJ7594220.1"/>
    </source>
</evidence>